<evidence type="ECO:0000256" key="2">
    <source>
        <dbReference type="ARBA" id="ARBA00022829"/>
    </source>
</evidence>
<name>A0A0R3UA17_MESCO</name>
<dbReference type="PANTHER" id="PTHR12377:SF0">
    <property type="entry name" value="CYTOSOLIC IRON-SULFUR ASSEMBLY COMPONENT 2B"/>
    <property type="match status" value="1"/>
</dbReference>
<reference evidence="7" key="1">
    <citation type="submission" date="2017-02" db="UniProtKB">
        <authorList>
            <consortium name="WormBaseParasite"/>
        </authorList>
    </citation>
    <scope>IDENTIFICATION</scope>
</reference>
<evidence type="ECO:0000256" key="3">
    <source>
        <dbReference type="SAM" id="MobiDB-lite"/>
    </source>
</evidence>
<dbReference type="InterPro" id="IPR034904">
    <property type="entry name" value="FSCA_dom_sf"/>
</dbReference>
<dbReference type="WBParaSite" id="MCOS_0000376501-mRNA-1">
    <property type="protein sequence ID" value="MCOS_0000376501-mRNA-1"/>
    <property type="gene ID" value="MCOS_0000376501"/>
</dbReference>
<dbReference type="GO" id="GO:0007059">
    <property type="term" value="P:chromosome segregation"/>
    <property type="evidence" value="ECO:0007669"/>
    <property type="project" value="UniProtKB-KW"/>
</dbReference>
<evidence type="ECO:0000313" key="7">
    <source>
        <dbReference type="WBParaSite" id="MCOS_0000376501-mRNA-1"/>
    </source>
</evidence>
<feature type="region of interest" description="Disordered" evidence="3">
    <location>
        <begin position="1"/>
        <end position="31"/>
    </location>
</feature>
<keyword evidence="6" id="KW-1185">Reference proteome</keyword>
<dbReference type="Pfam" id="PF01883">
    <property type="entry name" value="FeS_assembly_P"/>
    <property type="match status" value="1"/>
</dbReference>
<dbReference type="InterPro" id="IPR002744">
    <property type="entry name" value="MIP18-like"/>
</dbReference>
<organism evidence="7">
    <name type="scientific">Mesocestoides corti</name>
    <name type="common">Flatworm</name>
    <dbReference type="NCBI Taxonomy" id="53468"/>
    <lineage>
        <taxon>Eukaryota</taxon>
        <taxon>Metazoa</taxon>
        <taxon>Spiralia</taxon>
        <taxon>Lophotrochozoa</taxon>
        <taxon>Platyhelminthes</taxon>
        <taxon>Cestoda</taxon>
        <taxon>Eucestoda</taxon>
        <taxon>Cyclophyllidea</taxon>
        <taxon>Mesocestoididae</taxon>
        <taxon>Mesocestoides</taxon>
    </lineage>
</organism>
<dbReference type="SUPFAM" id="SSF117916">
    <property type="entry name" value="Fe-S cluster assembly (FSCA) domain-like"/>
    <property type="match status" value="1"/>
</dbReference>
<evidence type="ECO:0000313" key="5">
    <source>
        <dbReference type="EMBL" id="VDD77763.1"/>
    </source>
</evidence>
<feature type="domain" description="MIP18 family-like" evidence="4">
    <location>
        <begin position="37"/>
        <end position="112"/>
    </location>
</feature>
<dbReference type="Gene3D" id="6.10.250.1280">
    <property type="match status" value="1"/>
</dbReference>
<proteinExistence type="inferred from homology"/>
<dbReference type="GO" id="GO:0097361">
    <property type="term" value="C:cytosolic [4Fe-4S] assembly targeting complex"/>
    <property type="evidence" value="ECO:0007669"/>
    <property type="project" value="UniProtKB-ARBA"/>
</dbReference>
<reference evidence="5 6" key="2">
    <citation type="submission" date="2018-10" db="EMBL/GenBank/DDBJ databases">
        <authorList>
            <consortium name="Pathogen Informatics"/>
        </authorList>
    </citation>
    <scope>NUCLEOTIDE SEQUENCE [LARGE SCALE GENOMIC DNA]</scope>
</reference>
<protein>
    <submittedName>
        <fullName evidence="7">FeS_assembly_P domain-containing protein</fullName>
    </submittedName>
</protein>
<evidence type="ECO:0000256" key="1">
    <source>
        <dbReference type="ARBA" id="ARBA00010381"/>
    </source>
</evidence>
<keyword evidence="2" id="KW-0159">Chromosome partition</keyword>
<accession>A0A0R3UA17</accession>
<gene>
    <name evidence="5" type="ORF">MCOS_LOCUS3766</name>
</gene>
<dbReference type="EMBL" id="UXSR01000980">
    <property type="protein sequence ID" value="VDD77763.1"/>
    <property type="molecule type" value="Genomic_DNA"/>
</dbReference>
<dbReference type="InterPro" id="IPR039796">
    <property type="entry name" value="MIP18"/>
</dbReference>
<dbReference type="AlphaFoldDB" id="A0A0R3UA17"/>
<dbReference type="PANTHER" id="PTHR12377">
    <property type="entry name" value="CYTOSOLIC IRON-SULFUR ASSEMBLY COMPONENT 2B-RELATED"/>
    <property type="match status" value="1"/>
</dbReference>
<dbReference type="Gene3D" id="3.30.300.130">
    <property type="entry name" value="Fe-S cluster assembly (FSCA)"/>
    <property type="match status" value="1"/>
</dbReference>
<evidence type="ECO:0000259" key="4">
    <source>
        <dbReference type="Pfam" id="PF01883"/>
    </source>
</evidence>
<dbReference type="Proteomes" id="UP000267029">
    <property type="component" value="Unassembled WGS sequence"/>
</dbReference>
<dbReference type="FunFam" id="3.30.300.130:FF:000005">
    <property type="entry name" value="Mitotic spindle-associated mmxd complex subunit"/>
    <property type="match status" value="1"/>
</dbReference>
<sequence length="156" mass="17160">MELLQNAAPRLHPTGKGRIGSEFKPRSSTTREPITAAEVFEHIRDIRDPEHPHTLEALGVVQEDHITVDDAGSAVSVLITPTIPHCTMATLIGLSVKIKLQRSLPRRFKVSVVIAPGSHNTEDDINKQLADKERVAAAMENPTLMRMVNDCLVGSW</sequence>
<comment type="similarity">
    <text evidence="1">Belongs to the MIP18 family.</text>
</comment>
<dbReference type="OrthoDB" id="2746at2759"/>
<dbReference type="GO" id="GO:0051604">
    <property type="term" value="P:protein maturation"/>
    <property type="evidence" value="ECO:0007669"/>
    <property type="project" value="InterPro"/>
</dbReference>
<evidence type="ECO:0000313" key="6">
    <source>
        <dbReference type="Proteomes" id="UP000267029"/>
    </source>
</evidence>
<dbReference type="STRING" id="53468.A0A0R3UA17"/>